<reference evidence="2 3" key="1">
    <citation type="submission" date="2017-06" db="EMBL/GenBank/DDBJ databases">
        <title>Sequencing and comparative analysis of myxobacterial genomes.</title>
        <authorList>
            <person name="Rupp O."/>
            <person name="Goesmann A."/>
            <person name="Sogaard-Andersen L."/>
        </authorList>
    </citation>
    <scope>NUCLEOTIDE SEQUENCE [LARGE SCALE GENOMIC DNA]</scope>
    <source>
        <strain evidence="2 3">DSM 52655</strain>
    </source>
</reference>
<protein>
    <recommendedName>
        <fullName evidence="4">Flagellar biosynthesis protein FliO</fullName>
    </recommendedName>
</protein>
<keyword evidence="1" id="KW-0472">Membrane</keyword>
<evidence type="ECO:0008006" key="4">
    <source>
        <dbReference type="Google" id="ProtNLM"/>
    </source>
</evidence>
<dbReference type="RefSeq" id="WP_095989948.1">
    <property type="nucleotide sequence ID" value="NZ_CP022098.1"/>
</dbReference>
<name>A0A250JER4_9BACT</name>
<proteinExistence type="predicted"/>
<feature type="transmembrane region" description="Helical" evidence="1">
    <location>
        <begin position="38"/>
        <end position="57"/>
    </location>
</feature>
<keyword evidence="1" id="KW-0812">Transmembrane</keyword>
<evidence type="ECO:0000313" key="2">
    <source>
        <dbReference type="EMBL" id="ATB42389.1"/>
    </source>
</evidence>
<dbReference type="KEGG" id="cfus:CYFUS_007867"/>
<dbReference type="AlphaFoldDB" id="A0A250JER4"/>
<accession>A0A250JER4</accession>
<organism evidence="2 3">
    <name type="scientific">Cystobacter fuscus</name>
    <dbReference type="NCBI Taxonomy" id="43"/>
    <lineage>
        <taxon>Bacteria</taxon>
        <taxon>Pseudomonadati</taxon>
        <taxon>Myxococcota</taxon>
        <taxon>Myxococcia</taxon>
        <taxon>Myxococcales</taxon>
        <taxon>Cystobacterineae</taxon>
        <taxon>Archangiaceae</taxon>
        <taxon>Cystobacter</taxon>
    </lineage>
</organism>
<keyword evidence="1" id="KW-1133">Transmembrane helix</keyword>
<gene>
    <name evidence="2" type="ORF">CYFUS_007867</name>
</gene>
<dbReference type="EMBL" id="CP022098">
    <property type="protein sequence ID" value="ATB42389.1"/>
    <property type="molecule type" value="Genomic_DNA"/>
</dbReference>
<evidence type="ECO:0000313" key="3">
    <source>
        <dbReference type="Proteomes" id="UP000217257"/>
    </source>
</evidence>
<evidence type="ECO:0000256" key="1">
    <source>
        <dbReference type="SAM" id="Phobius"/>
    </source>
</evidence>
<dbReference type="Proteomes" id="UP000217257">
    <property type="component" value="Chromosome"/>
</dbReference>
<sequence length="134" mass="14509">MKTWWTSVSPRIRLLLALGLVLGLAGVAQWRDASVTSLARALLGGLALAVLGGWLMYRGRAGDGFSRTEPLRVVSRTGLSQRCGLALVEVEGSRYFVVFGDSFAEIRPARAPVRVKSRSRRRAVADAAVEEPLS</sequence>